<feature type="transmembrane region" description="Helical" evidence="7">
    <location>
        <begin position="130"/>
        <end position="150"/>
    </location>
</feature>
<sequence>MDFETFLLVSNYVGTIAFAVSGVVKGFKKKLDIFGITLLAIVTAVGGGMIRDSLVGLIPAALVEPSPIYLSIAVSLIMYVVVTNAKSEHPLDRKFYLYLARINLLFDAIGLVIFALLGASTGIEANLNPMATGILASLTGVGGGIIRDLLVNETPSVLKEDVYALLAFFTGLSYHLLVVELGFSRIPTFSCLFLIFFILRLLIIKYQINLPNMESSKKP</sequence>
<proteinExistence type="inferred from homology"/>
<feature type="transmembrane region" description="Helical" evidence="7">
    <location>
        <begin position="162"/>
        <end position="179"/>
    </location>
</feature>
<dbReference type="OrthoDB" id="9791874at2"/>
<name>A0A4V4RXC3_STRSU</name>
<feature type="transmembrane region" description="Helical" evidence="7">
    <location>
        <begin position="66"/>
        <end position="83"/>
    </location>
</feature>
<protein>
    <submittedName>
        <fullName evidence="9">Trimeric intracellular cation channel family protein</fullName>
    </submittedName>
</protein>
<dbReference type="EMBL" id="SSXO01000003">
    <property type="protein sequence ID" value="TIH99644.1"/>
    <property type="molecule type" value="Genomic_DNA"/>
</dbReference>
<feature type="domain" description="Glycine transporter" evidence="8">
    <location>
        <begin position="9"/>
        <end position="82"/>
    </location>
</feature>
<evidence type="ECO:0000256" key="1">
    <source>
        <dbReference type="ARBA" id="ARBA00004651"/>
    </source>
</evidence>
<comment type="subcellular location">
    <subcellularLocation>
        <location evidence="1">Cell membrane</location>
        <topology evidence="1">Multi-pass membrane protein</topology>
    </subcellularLocation>
</comment>
<dbReference type="AlphaFoldDB" id="A0A4V4RXC3"/>
<evidence type="ECO:0000256" key="3">
    <source>
        <dbReference type="ARBA" id="ARBA00022475"/>
    </source>
</evidence>
<keyword evidence="3" id="KW-1003">Cell membrane</keyword>
<evidence type="ECO:0000256" key="7">
    <source>
        <dbReference type="SAM" id="Phobius"/>
    </source>
</evidence>
<keyword evidence="6 7" id="KW-0472">Membrane</keyword>
<evidence type="ECO:0000256" key="5">
    <source>
        <dbReference type="ARBA" id="ARBA00022989"/>
    </source>
</evidence>
<dbReference type="Pfam" id="PF03458">
    <property type="entry name" value="Gly_transporter"/>
    <property type="match status" value="2"/>
</dbReference>
<keyword evidence="5 7" id="KW-1133">Transmembrane helix</keyword>
<dbReference type="GO" id="GO:0005886">
    <property type="term" value="C:plasma membrane"/>
    <property type="evidence" value="ECO:0007669"/>
    <property type="project" value="UniProtKB-SubCell"/>
</dbReference>
<dbReference type="PANTHER" id="PTHR30506:SF3">
    <property type="entry name" value="UPF0126 INNER MEMBRANE PROTEIN YADS-RELATED"/>
    <property type="match status" value="1"/>
</dbReference>
<dbReference type="Proteomes" id="UP000305165">
    <property type="component" value="Unassembled WGS sequence"/>
</dbReference>
<dbReference type="InterPro" id="IPR005115">
    <property type="entry name" value="Gly_transporter"/>
</dbReference>
<comment type="similarity">
    <text evidence="2">Belongs to the UPF0126 family.</text>
</comment>
<evidence type="ECO:0000256" key="4">
    <source>
        <dbReference type="ARBA" id="ARBA00022692"/>
    </source>
</evidence>
<evidence type="ECO:0000313" key="10">
    <source>
        <dbReference type="Proteomes" id="UP000305165"/>
    </source>
</evidence>
<gene>
    <name evidence="9" type="ORF">FAJ39_05410</name>
</gene>
<evidence type="ECO:0000256" key="6">
    <source>
        <dbReference type="ARBA" id="ARBA00023136"/>
    </source>
</evidence>
<feature type="transmembrane region" description="Helical" evidence="7">
    <location>
        <begin position="95"/>
        <end position="118"/>
    </location>
</feature>
<comment type="caution">
    <text evidence="9">The sequence shown here is derived from an EMBL/GenBank/DDBJ whole genome shotgun (WGS) entry which is preliminary data.</text>
</comment>
<feature type="domain" description="Glycine transporter" evidence="8">
    <location>
        <begin position="105"/>
        <end position="177"/>
    </location>
</feature>
<feature type="transmembrane region" description="Helical" evidence="7">
    <location>
        <begin position="31"/>
        <end position="50"/>
    </location>
</feature>
<dbReference type="PANTHER" id="PTHR30506">
    <property type="entry name" value="INNER MEMBRANE PROTEIN"/>
    <property type="match status" value="1"/>
</dbReference>
<organism evidence="9 10">
    <name type="scientific">Streptococcus suis</name>
    <dbReference type="NCBI Taxonomy" id="1307"/>
    <lineage>
        <taxon>Bacteria</taxon>
        <taxon>Bacillati</taxon>
        <taxon>Bacillota</taxon>
        <taxon>Bacilli</taxon>
        <taxon>Lactobacillales</taxon>
        <taxon>Streptococcaceae</taxon>
        <taxon>Streptococcus</taxon>
    </lineage>
</organism>
<feature type="transmembrane region" description="Helical" evidence="7">
    <location>
        <begin position="185"/>
        <end position="203"/>
    </location>
</feature>
<keyword evidence="4 7" id="KW-0812">Transmembrane</keyword>
<accession>A0A4V4RXC3</accession>
<evidence type="ECO:0000259" key="8">
    <source>
        <dbReference type="Pfam" id="PF03458"/>
    </source>
</evidence>
<reference evidence="9 10" key="1">
    <citation type="submission" date="2019-04" db="EMBL/GenBank/DDBJ databases">
        <title>Genome analysis of Streptococcus suis strain WUSS424.</title>
        <authorList>
            <person name="Chen H."/>
            <person name="Gao X."/>
            <person name="Wu Z."/>
        </authorList>
    </citation>
    <scope>NUCLEOTIDE SEQUENCE [LARGE SCALE GENOMIC DNA]</scope>
    <source>
        <strain evidence="9 10">WUSS424</strain>
    </source>
</reference>
<evidence type="ECO:0000313" key="9">
    <source>
        <dbReference type="EMBL" id="TIH99644.1"/>
    </source>
</evidence>
<evidence type="ECO:0000256" key="2">
    <source>
        <dbReference type="ARBA" id="ARBA00008193"/>
    </source>
</evidence>
<feature type="transmembrane region" description="Helical" evidence="7">
    <location>
        <begin position="6"/>
        <end position="24"/>
    </location>
</feature>